<organism evidence="1 2">
    <name type="scientific">Gigaspora rosea</name>
    <dbReference type="NCBI Taxonomy" id="44941"/>
    <lineage>
        <taxon>Eukaryota</taxon>
        <taxon>Fungi</taxon>
        <taxon>Fungi incertae sedis</taxon>
        <taxon>Mucoromycota</taxon>
        <taxon>Glomeromycotina</taxon>
        <taxon>Glomeromycetes</taxon>
        <taxon>Diversisporales</taxon>
        <taxon>Gigasporaceae</taxon>
        <taxon>Gigaspora</taxon>
    </lineage>
</organism>
<sequence>MYTWFGDDWYDIKKKVYETIDMVPKPFEDNVKTIIDTVEEMCNSYHYIDARDYLYKIRFKEEALKIRQIATIYFHVIDKFLEDPYIFIDKIGKPRDLTEIEYVINMTGPILDDVFSDVKSLIRLRWDETKSGTVDEHQRKIDMRIVCINQDFELSHVECAKVPTPCKAVNNRSKCLRTQKCILDKFLQEDFSDEVAKDSTIFGVQFAGEGSAPFNVMNLTIDIN</sequence>
<dbReference type="OrthoDB" id="2387761at2759"/>
<dbReference type="AlphaFoldDB" id="A0A397UMX4"/>
<gene>
    <name evidence="1" type="ORF">C2G38_328071</name>
</gene>
<evidence type="ECO:0000313" key="1">
    <source>
        <dbReference type="EMBL" id="RIB08713.1"/>
    </source>
</evidence>
<comment type="caution">
    <text evidence="1">The sequence shown here is derived from an EMBL/GenBank/DDBJ whole genome shotgun (WGS) entry which is preliminary data.</text>
</comment>
<proteinExistence type="predicted"/>
<evidence type="ECO:0000313" key="2">
    <source>
        <dbReference type="Proteomes" id="UP000266673"/>
    </source>
</evidence>
<name>A0A397UMX4_9GLOM</name>
<dbReference type="EMBL" id="QKWP01001471">
    <property type="protein sequence ID" value="RIB08713.1"/>
    <property type="molecule type" value="Genomic_DNA"/>
</dbReference>
<protein>
    <submittedName>
        <fullName evidence="1">Uncharacterized protein</fullName>
    </submittedName>
</protein>
<keyword evidence="2" id="KW-1185">Reference proteome</keyword>
<reference evidence="1 2" key="1">
    <citation type="submission" date="2018-06" db="EMBL/GenBank/DDBJ databases">
        <title>Comparative genomics reveals the genomic features of Rhizophagus irregularis, R. cerebriforme, R. diaphanum and Gigaspora rosea, and their symbiotic lifestyle signature.</title>
        <authorList>
            <person name="Morin E."/>
            <person name="San Clemente H."/>
            <person name="Chen E.C.H."/>
            <person name="De La Providencia I."/>
            <person name="Hainaut M."/>
            <person name="Kuo A."/>
            <person name="Kohler A."/>
            <person name="Murat C."/>
            <person name="Tang N."/>
            <person name="Roy S."/>
            <person name="Loubradou J."/>
            <person name="Henrissat B."/>
            <person name="Grigoriev I.V."/>
            <person name="Corradi N."/>
            <person name="Roux C."/>
            <person name="Martin F.M."/>
        </authorList>
    </citation>
    <scope>NUCLEOTIDE SEQUENCE [LARGE SCALE GENOMIC DNA]</scope>
    <source>
        <strain evidence="1 2">DAOM 194757</strain>
    </source>
</reference>
<dbReference type="Proteomes" id="UP000266673">
    <property type="component" value="Unassembled WGS sequence"/>
</dbReference>
<accession>A0A397UMX4</accession>